<dbReference type="Proteomes" id="UP000790709">
    <property type="component" value="Unassembled WGS sequence"/>
</dbReference>
<keyword evidence="2" id="KW-1185">Reference proteome</keyword>
<proteinExistence type="predicted"/>
<protein>
    <submittedName>
        <fullName evidence="1">Uncharacterized protein</fullName>
    </submittedName>
</protein>
<name>A0ACB8BK73_9AGAM</name>
<organism evidence="1 2">
    <name type="scientific">Leucogyrophana mollusca</name>
    <dbReference type="NCBI Taxonomy" id="85980"/>
    <lineage>
        <taxon>Eukaryota</taxon>
        <taxon>Fungi</taxon>
        <taxon>Dikarya</taxon>
        <taxon>Basidiomycota</taxon>
        <taxon>Agaricomycotina</taxon>
        <taxon>Agaricomycetes</taxon>
        <taxon>Agaricomycetidae</taxon>
        <taxon>Boletales</taxon>
        <taxon>Boletales incertae sedis</taxon>
        <taxon>Leucogyrophana</taxon>
    </lineage>
</organism>
<feature type="non-terminal residue" evidence="1">
    <location>
        <position position="1"/>
    </location>
</feature>
<evidence type="ECO:0000313" key="1">
    <source>
        <dbReference type="EMBL" id="KAH7925228.1"/>
    </source>
</evidence>
<gene>
    <name evidence="1" type="ORF">BV22DRAFT_975672</name>
</gene>
<accession>A0ACB8BK73</accession>
<evidence type="ECO:0000313" key="2">
    <source>
        <dbReference type="Proteomes" id="UP000790709"/>
    </source>
</evidence>
<sequence length="51" mass="5930">ELYEVLEITAERGNKYRVRWAGKDPATGKPWPLDWVPKSDCTPDLVKGWKE</sequence>
<comment type="caution">
    <text evidence="1">The sequence shown here is derived from an EMBL/GenBank/DDBJ whole genome shotgun (WGS) entry which is preliminary data.</text>
</comment>
<dbReference type="EMBL" id="MU266406">
    <property type="protein sequence ID" value="KAH7925228.1"/>
    <property type="molecule type" value="Genomic_DNA"/>
</dbReference>
<feature type="non-terminal residue" evidence="1">
    <location>
        <position position="51"/>
    </location>
</feature>
<reference evidence="1" key="1">
    <citation type="journal article" date="2021" name="New Phytol.">
        <title>Evolutionary innovations through gain and loss of genes in the ectomycorrhizal Boletales.</title>
        <authorList>
            <person name="Wu G."/>
            <person name="Miyauchi S."/>
            <person name="Morin E."/>
            <person name="Kuo A."/>
            <person name="Drula E."/>
            <person name="Varga T."/>
            <person name="Kohler A."/>
            <person name="Feng B."/>
            <person name="Cao Y."/>
            <person name="Lipzen A."/>
            <person name="Daum C."/>
            <person name="Hundley H."/>
            <person name="Pangilinan J."/>
            <person name="Johnson J."/>
            <person name="Barry K."/>
            <person name="LaButti K."/>
            <person name="Ng V."/>
            <person name="Ahrendt S."/>
            <person name="Min B."/>
            <person name="Choi I.G."/>
            <person name="Park H."/>
            <person name="Plett J.M."/>
            <person name="Magnuson J."/>
            <person name="Spatafora J.W."/>
            <person name="Nagy L.G."/>
            <person name="Henrissat B."/>
            <person name="Grigoriev I.V."/>
            <person name="Yang Z.L."/>
            <person name="Xu J."/>
            <person name="Martin F.M."/>
        </authorList>
    </citation>
    <scope>NUCLEOTIDE SEQUENCE</scope>
    <source>
        <strain evidence="1">KUC20120723A-06</strain>
    </source>
</reference>